<evidence type="ECO:0000256" key="5">
    <source>
        <dbReference type="ARBA" id="ARBA00023136"/>
    </source>
</evidence>
<evidence type="ECO:0000313" key="9">
    <source>
        <dbReference type="Proteomes" id="UP000292110"/>
    </source>
</evidence>
<sequence>MTNPQHTPNDTWHDIKERGGMLPLMLMLGFYRCGGRWLCRVILYFVIMWYWLFAVAARQASLQYLQRVHQFAGPQSPFTTMPTWANSYAHFMQFGECILDKIEGWLGHIPEQKLELIGHQHFQQHYQKGTIIIVSHFGNIELLRALKSEHPQKINVLVYQKHATQFNQFLKKLNTKADVNLIAVDELGIETAMLLQEKMQQGEWVIVAADRIPVQSDRVQSVPFLGESAQFPQGAWILANLLKVPVLAVFCYRAQHKFQVHIHHLADQIDLPRKTRLSSMQQVTQAYVAVLEQHCLAAPYQWFNFYQFWTK</sequence>
<keyword evidence="3" id="KW-0997">Cell inner membrane</keyword>
<gene>
    <name evidence="8" type="ORF">EXE30_12005</name>
</gene>
<dbReference type="PANTHER" id="PTHR30606">
    <property type="entry name" value="LIPID A BIOSYNTHESIS LAUROYL ACYLTRANSFERASE"/>
    <property type="match status" value="1"/>
</dbReference>
<dbReference type="PIRSF" id="PIRSF028561">
    <property type="entry name" value="Ac_Trasf"/>
    <property type="match status" value="1"/>
</dbReference>
<dbReference type="InterPro" id="IPR014548">
    <property type="entry name" value="Ac_Trasf"/>
</dbReference>
<dbReference type="Pfam" id="PF03279">
    <property type="entry name" value="Lip_A_acyltrans"/>
    <property type="match status" value="1"/>
</dbReference>
<dbReference type="InterPro" id="IPR004960">
    <property type="entry name" value="LipA_acyltrans"/>
</dbReference>
<dbReference type="Proteomes" id="UP000292110">
    <property type="component" value="Unassembled WGS sequence"/>
</dbReference>
<evidence type="ECO:0000256" key="1">
    <source>
        <dbReference type="ARBA" id="ARBA00004533"/>
    </source>
</evidence>
<evidence type="ECO:0000313" key="8">
    <source>
        <dbReference type="EMBL" id="RZF50775.1"/>
    </source>
</evidence>
<keyword evidence="6 8" id="KW-0012">Acyltransferase</keyword>
<dbReference type="PANTHER" id="PTHR30606:SF9">
    <property type="entry name" value="LIPID A BIOSYNTHESIS LAUROYLTRANSFERASE"/>
    <property type="match status" value="1"/>
</dbReference>
<proteinExistence type="predicted"/>
<dbReference type="CDD" id="cd07984">
    <property type="entry name" value="LPLAT_LABLAT-like"/>
    <property type="match status" value="1"/>
</dbReference>
<keyword evidence="4 8" id="KW-0808">Transferase</keyword>
<feature type="transmembrane region" description="Helical" evidence="7">
    <location>
        <begin position="37"/>
        <end position="57"/>
    </location>
</feature>
<keyword evidence="7" id="KW-1133">Transmembrane helix</keyword>
<accession>A0A4V2DAR4</accession>
<keyword evidence="5 7" id="KW-0472">Membrane</keyword>
<organism evidence="8 9">
    <name type="scientific">Acinetobacter halotolerans</name>
    <dbReference type="NCBI Taxonomy" id="1752076"/>
    <lineage>
        <taxon>Bacteria</taxon>
        <taxon>Pseudomonadati</taxon>
        <taxon>Pseudomonadota</taxon>
        <taxon>Gammaproteobacteria</taxon>
        <taxon>Moraxellales</taxon>
        <taxon>Moraxellaceae</taxon>
        <taxon>Acinetobacter</taxon>
    </lineage>
</organism>
<reference evidence="8 9" key="1">
    <citation type="submission" date="2019-02" db="EMBL/GenBank/DDBJ databases">
        <title>The draft genome of Acinetobacter halotolerans strain JCM 31009.</title>
        <authorList>
            <person name="Qin J."/>
            <person name="Feng Y."/>
            <person name="Nemec A."/>
            <person name="Zong Z."/>
        </authorList>
    </citation>
    <scope>NUCLEOTIDE SEQUENCE [LARGE SCALE GENOMIC DNA]</scope>
    <source>
        <strain evidence="8 9">JCM 31009</strain>
    </source>
</reference>
<keyword evidence="7" id="KW-0812">Transmembrane</keyword>
<comment type="caution">
    <text evidence="8">The sequence shown here is derived from an EMBL/GenBank/DDBJ whole genome shotgun (WGS) entry which is preliminary data.</text>
</comment>
<dbReference type="GO" id="GO:0016746">
    <property type="term" value="F:acyltransferase activity"/>
    <property type="evidence" value="ECO:0007669"/>
    <property type="project" value="UniProtKB-KW"/>
</dbReference>
<evidence type="ECO:0000256" key="7">
    <source>
        <dbReference type="SAM" id="Phobius"/>
    </source>
</evidence>
<name>A0A4V2DAR4_9GAMM</name>
<dbReference type="GO" id="GO:0005886">
    <property type="term" value="C:plasma membrane"/>
    <property type="evidence" value="ECO:0007669"/>
    <property type="project" value="UniProtKB-SubCell"/>
</dbReference>
<evidence type="ECO:0000256" key="2">
    <source>
        <dbReference type="ARBA" id="ARBA00022475"/>
    </source>
</evidence>
<dbReference type="RefSeq" id="WP_130162583.1">
    <property type="nucleotide sequence ID" value="NZ_SGIM01000010.1"/>
</dbReference>
<evidence type="ECO:0000256" key="3">
    <source>
        <dbReference type="ARBA" id="ARBA00022519"/>
    </source>
</evidence>
<evidence type="ECO:0000256" key="6">
    <source>
        <dbReference type="ARBA" id="ARBA00023315"/>
    </source>
</evidence>
<keyword evidence="9" id="KW-1185">Reference proteome</keyword>
<dbReference type="GO" id="GO:0009247">
    <property type="term" value="P:glycolipid biosynthetic process"/>
    <property type="evidence" value="ECO:0007669"/>
    <property type="project" value="UniProtKB-ARBA"/>
</dbReference>
<dbReference type="EMBL" id="SGIM01000010">
    <property type="protein sequence ID" value="RZF50775.1"/>
    <property type="molecule type" value="Genomic_DNA"/>
</dbReference>
<dbReference type="AlphaFoldDB" id="A0A4V2DAR4"/>
<evidence type="ECO:0000256" key="4">
    <source>
        <dbReference type="ARBA" id="ARBA00022679"/>
    </source>
</evidence>
<keyword evidence="2" id="KW-1003">Cell membrane</keyword>
<comment type="subcellular location">
    <subcellularLocation>
        <location evidence="1">Cell inner membrane</location>
    </subcellularLocation>
</comment>
<protein>
    <submittedName>
        <fullName evidence="8">Acyltransferase</fullName>
    </submittedName>
</protein>